<dbReference type="Proteomes" id="UP001295684">
    <property type="component" value="Unassembled WGS sequence"/>
</dbReference>
<keyword evidence="3" id="KW-1185">Reference proteome</keyword>
<comment type="caution">
    <text evidence="2">The sequence shown here is derived from an EMBL/GenBank/DDBJ whole genome shotgun (WGS) entry which is preliminary data.</text>
</comment>
<evidence type="ECO:0000256" key="1">
    <source>
        <dbReference type="SAM" id="MobiDB-lite"/>
    </source>
</evidence>
<proteinExistence type="predicted"/>
<protein>
    <submittedName>
        <fullName evidence="2">Uncharacterized protein</fullName>
    </submittedName>
</protein>
<reference evidence="2" key="1">
    <citation type="submission" date="2023-07" db="EMBL/GenBank/DDBJ databases">
        <authorList>
            <consortium name="AG Swart"/>
            <person name="Singh M."/>
            <person name="Singh A."/>
            <person name="Seah K."/>
            <person name="Emmerich C."/>
        </authorList>
    </citation>
    <scope>NUCLEOTIDE SEQUENCE</scope>
    <source>
        <strain evidence="2">DP1</strain>
    </source>
</reference>
<dbReference type="Pfam" id="PF13181">
    <property type="entry name" value="TPR_8"/>
    <property type="match status" value="1"/>
</dbReference>
<dbReference type="Gene3D" id="1.25.40.10">
    <property type="entry name" value="Tetratricopeptide repeat domain"/>
    <property type="match status" value="1"/>
</dbReference>
<evidence type="ECO:0000313" key="3">
    <source>
        <dbReference type="Proteomes" id="UP001295684"/>
    </source>
</evidence>
<gene>
    <name evidence="2" type="ORF">ECRASSUSDP1_LOCUS23831</name>
</gene>
<dbReference type="Pfam" id="PF13424">
    <property type="entry name" value="TPR_12"/>
    <property type="match status" value="1"/>
</dbReference>
<accession>A0AAD1Y0P8</accession>
<feature type="region of interest" description="Disordered" evidence="1">
    <location>
        <begin position="221"/>
        <end position="250"/>
    </location>
</feature>
<dbReference type="EMBL" id="CAMPGE010024528">
    <property type="protein sequence ID" value="CAI2382359.1"/>
    <property type="molecule type" value="Genomic_DNA"/>
</dbReference>
<dbReference type="SUPFAM" id="SSF48452">
    <property type="entry name" value="TPR-like"/>
    <property type="match status" value="1"/>
</dbReference>
<dbReference type="AlphaFoldDB" id="A0AAD1Y0P8"/>
<feature type="region of interest" description="Disordered" evidence="1">
    <location>
        <begin position="613"/>
        <end position="655"/>
    </location>
</feature>
<evidence type="ECO:0000313" key="2">
    <source>
        <dbReference type="EMBL" id="CAI2382359.1"/>
    </source>
</evidence>
<dbReference type="InterPro" id="IPR019734">
    <property type="entry name" value="TPR_rpt"/>
</dbReference>
<organism evidence="2 3">
    <name type="scientific">Euplotes crassus</name>
    <dbReference type="NCBI Taxonomy" id="5936"/>
    <lineage>
        <taxon>Eukaryota</taxon>
        <taxon>Sar</taxon>
        <taxon>Alveolata</taxon>
        <taxon>Ciliophora</taxon>
        <taxon>Intramacronucleata</taxon>
        <taxon>Spirotrichea</taxon>
        <taxon>Hypotrichia</taxon>
        <taxon>Euplotida</taxon>
        <taxon>Euplotidae</taxon>
        <taxon>Moneuplotes</taxon>
    </lineage>
</organism>
<dbReference type="InterPro" id="IPR011990">
    <property type="entry name" value="TPR-like_helical_dom_sf"/>
</dbReference>
<name>A0AAD1Y0P8_EUPCR</name>
<sequence>MSSTKIRTNSLYSDEKEYERIKQGLKENINLICKNVIRRLSQDPQYENVKMGQVKKMLIDNYLSNSKQKNNENLSRLSKNSAIEIDLDETDDETVKITEKTRKSIYLPAHDLSLDEFCKTFKEKIQINKAGPARKSQSVSKYMLASMSRKNRIIKDSYRVKIIKRPYSKDTNNSAVERIKDRKNKQNLARIAREVKKKFEKQFLETSNSFRDYIIENRKRSLQKTEQSKRGKLFTPALTPGPRVPQSQEGQFTNISSYNDCSTQPEFIKVGMRRIRKQSKLHVTTDIDKESMPNILNQESSSHQYNRSQSKEKNFVVPSIKDLVKRGLAPNSPASFKYSALSGLEECDIPDTLRRMQEYLIKHEVNPKPASFFIFIKHLVKLCEEMKCFDLEFHSKKMQGDFHVELRKIDEAKEVYTKLVKLADKHNKYKELMIMYQQIGYCDHVMRRYDEAIIWFKKLLELAWFEKDNEAETIAYINMATSYFFQGDLDKANYYHDRMMGGKLENEKSSLKTMSYNVLKNRRDLKNDKKFRRKQVAVVKPQNQTLPSPREHHKTNSLIDPTVNLLPHYFVGEDIVFQEALKEYSRKMKYNLFRKGSKLLEVIDTHKFLEEKKNKADGSSTSGHPMVEEFKRPELQYLNRKPKMPYLRKEKSKKR</sequence>